<name>A0A8S5MGX7_9VIRU</name>
<keyword evidence="1" id="KW-0812">Transmembrane</keyword>
<keyword evidence="1" id="KW-0472">Membrane</keyword>
<dbReference type="PROSITE" id="PS51257">
    <property type="entry name" value="PROKAR_LIPOPROTEIN"/>
    <property type="match status" value="1"/>
</dbReference>
<proteinExistence type="predicted"/>
<evidence type="ECO:0000313" key="2">
    <source>
        <dbReference type="EMBL" id="DAD81597.1"/>
    </source>
</evidence>
<keyword evidence="1" id="KW-1133">Transmembrane helix</keyword>
<evidence type="ECO:0000256" key="1">
    <source>
        <dbReference type="SAM" id="Phobius"/>
    </source>
</evidence>
<feature type="transmembrane region" description="Helical" evidence="1">
    <location>
        <begin position="118"/>
        <end position="141"/>
    </location>
</feature>
<sequence>MRHLLYILALITLLASCRTTRTITRNSEVDVRQRDSLVLRDSVVLRYVTATRDSVTIRDSVVLVKDSSGRVIATERYRTSERTRDTHADNSATATRDRTHDKGTFSLRQYRSTDSKSVWPTLGTIMDIVGWIAFALFLILFTRKLWRRR</sequence>
<dbReference type="EMBL" id="BK014904">
    <property type="protein sequence ID" value="DAD81597.1"/>
    <property type="molecule type" value="Genomic_DNA"/>
</dbReference>
<organism evidence="2">
    <name type="scientific">virus sp. ctY8Y14</name>
    <dbReference type="NCBI Taxonomy" id="2826806"/>
    <lineage>
        <taxon>Viruses</taxon>
    </lineage>
</organism>
<accession>A0A8S5MGX7</accession>
<protein>
    <submittedName>
        <fullName evidence="2">Uncharacterized protein</fullName>
    </submittedName>
</protein>
<reference evidence="2" key="1">
    <citation type="journal article" date="2021" name="Proc. Natl. Acad. Sci. U.S.A.">
        <title>A Catalog of Tens of Thousands of Viruses from Human Metagenomes Reveals Hidden Associations with Chronic Diseases.</title>
        <authorList>
            <person name="Tisza M.J."/>
            <person name="Buck C.B."/>
        </authorList>
    </citation>
    <scope>NUCLEOTIDE SEQUENCE</scope>
    <source>
        <strain evidence="2">CtY8Y14</strain>
    </source>
</reference>